<keyword evidence="1" id="KW-0472">Membrane</keyword>
<feature type="transmembrane region" description="Helical" evidence="1">
    <location>
        <begin position="276"/>
        <end position="297"/>
    </location>
</feature>
<feature type="transmembrane region" description="Helical" evidence="1">
    <location>
        <begin position="156"/>
        <end position="175"/>
    </location>
</feature>
<feature type="transmembrane region" description="Helical" evidence="1">
    <location>
        <begin position="247"/>
        <end position="269"/>
    </location>
</feature>
<evidence type="ECO:0000313" key="2">
    <source>
        <dbReference type="EMBL" id="MBD7952099.1"/>
    </source>
</evidence>
<reference evidence="2 3" key="1">
    <citation type="submission" date="2020-08" db="EMBL/GenBank/DDBJ databases">
        <title>A Genomic Blueprint of the Chicken Gut Microbiome.</title>
        <authorList>
            <person name="Gilroy R."/>
            <person name="Ravi A."/>
            <person name="Getino M."/>
            <person name="Pursley I."/>
            <person name="Horton D.L."/>
            <person name="Alikhan N.-F."/>
            <person name="Baker D."/>
            <person name="Gharbi K."/>
            <person name="Hall N."/>
            <person name="Watson M."/>
            <person name="Adriaenssens E.M."/>
            <person name="Foster-Nyarko E."/>
            <person name="Jarju S."/>
            <person name="Secka A."/>
            <person name="Antonio M."/>
            <person name="Oren A."/>
            <person name="Chaudhuri R."/>
            <person name="La Ragione R.M."/>
            <person name="Hildebrand F."/>
            <person name="Pallen M.J."/>
        </authorList>
    </citation>
    <scope>NUCLEOTIDE SEQUENCE [LARGE SCALE GENOMIC DNA]</scope>
    <source>
        <strain evidence="2 3">Sa4CUA1</strain>
    </source>
</reference>
<feature type="transmembrane region" description="Helical" evidence="1">
    <location>
        <begin position="309"/>
        <end position="327"/>
    </location>
</feature>
<keyword evidence="1" id="KW-1133">Transmembrane helix</keyword>
<feature type="transmembrane region" description="Helical" evidence="1">
    <location>
        <begin position="181"/>
        <end position="201"/>
    </location>
</feature>
<feature type="transmembrane region" description="Helical" evidence="1">
    <location>
        <begin position="213"/>
        <end position="235"/>
    </location>
</feature>
<dbReference type="Proteomes" id="UP000641803">
    <property type="component" value="Unassembled WGS sequence"/>
</dbReference>
<feature type="transmembrane region" description="Helical" evidence="1">
    <location>
        <begin position="94"/>
        <end position="118"/>
    </location>
</feature>
<proteinExistence type="predicted"/>
<keyword evidence="3" id="KW-1185">Reference proteome</keyword>
<feature type="transmembrane region" description="Helical" evidence="1">
    <location>
        <begin position="130"/>
        <end position="149"/>
    </location>
</feature>
<sequence>MSAAGPASGVHADEALPVAPVLVRDYRRLVRLFPYSYRREHEAEMLGHLLDGARPEQSRPSGAERRDLVLAAVREWLLAPLGSTARERRAATGLLFVLLPAVLVVPAARSVAYASWLAGSELGPPVLSSVPMLGTWVVWGAGAVALLAGLARTGRLLIAAAAAVGTVTLAVLVATGDERTAYFESGWVIGLAAHALVVLEHDRCRLSGPGRRHVVGALGAALAALGAYVAAVHGVRGGASWWAPAGGHLVSVGAAAVPIVAALGVMLLWARTRQGAPVLLGVVVGIALGRSDLFWSGNRTVGTEDLGNVLALLACALAATIAARWCVNRLDELAEARAAHRERLGAPT</sequence>
<accession>A0ABR8RWC1</accession>
<protein>
    <submittedName>
        <fullName evidence="2">Uncharacterized protein</fullName>
    </submittedName>
</protein>
<evidence type="ECO:0000313" key="3">
    <source>
        <dbReference type="Proteomes" id="UP000641803"/>
    </source>
</evidence>
<keyword evidence="1" id="KW-0812">Transmembrane</keyword>
<gene>
    <name evidence="2" type="ORF">H9652_16980</name>
</gene>
<dbReference type="RefSeq" id="WP_191797585.1">
    <property type="nucleotide sequence ID" value="NZ_JACSQQ010000039.1"/>
</dbReference>
<dbReference type="EMBL" id="JACSQQ010000039">
    <property type="protein sequence ID" value="MBD7952099.1"/>
    <property type="molecule type" value="Genomic_DNA"/>
</dbReference>
<organism evidence="2 3">
    <name type="scientific">Oerskovia rustica</name>
    <dbReference type="NCBI Taxonomy" id="2762237"/>
    <lineage>
        <taxon>Bacteria</taxon>
        <taxon>Bacillati</taxon>
        <taxon>Actinomycetota</taxon>
        <taxon>Actinomycetes</taxon>
        <taxon>Micrococcales</taxon>
        <taxon>Cellulomonadaceae</taxon>
        <taxon>Oerskovia</taxon>
    </lineage>
</organism>
<comment type="caution">
    <text evidence="2">The sequence shown here is derived from an EMBL/GenBank/DDBJ whole genome shotgun (WGS) entry which is preliminary data.</text>
</comment>
<evidence type="ECO:0000256" key="1">
    <source>
        <dbReference type="SAM" id="Phobius"/>
    </source>
</evidence>
<name>A0ABR8RWC1_9CELL</name>